<dbReference type="PROSITE" id="PS00018">
    <property type="entry name" value="EF_HAND_1"/>
    <property type="match status" value="1"/>
</dbReference>
<feature type="signal peptide" evidence="2">
    <location>
        <begin position="1"/>
        <end position="21"/>
    </location>
</feature>
<evidence type="ECO:0000313" key="4">
    <source>
        <dbReference type="Proteomes" id="UP000604341"/>
    </source>
</evidence>
<feature type="compositionally biased region" description="Pro residues" evidence="1">
    <location>
        <begin position="24"/>
        <end position="36"/>
    </location>
</feature>
<proteinExistence type="predicted"/>
<feature type="region of interest" description="Disordered" evidence="1">
    <location>
        <begin position="23"/>
        <end position="44"/>
    </location>
</feature>
<comment type="caution">
    <text evidence="3">The sequence shown here is derived from an EMBL/GenBank/DDBJ whole genome shotgun (WGS) entry which is preliminary data.</text>
</comment>
<evidence type="ECO:0000256" key="1">
    <source>
        <dbReference type="SAM" id="MobiDB-lite"/>
    </source>
</evidence>
<accession>A0ABQ2FHI7</accession>
<keyword evidence="2" id="KW-0732">Signal</keyword>
<name>A0ABQ2FHI7_9DEIO</name>
<evidence type="ECO:0008006" key="5">
    <source>
        <dbReference type="Google" id="ProtNLM"/>
    </source>
</evidence>
<reference evidence="4" key="1">
    <citation type="journal article" date="2019" name="Int. J. Syst. Evol. Microbiol.">
        <title>The Global Catalogue of Microorganisms (GCM) 10K type strain sequencing project: providing services to taxonomists for standard genome sequencing and annotation.</title>
        <authorList>
            <consortium name="The Broad Institute Genomics Platform"/>
            <consortium name="The Broad Institute Genome Sequencing Center for Infectious Disease"/>
            <person name="Wu L."/>
            <person name="Ma J."/>
        </authorList>
    </citation>
    <scope>NUCLEOTIDE SEQUENCE [LARGE SCALE GENOMIC DNA]</scope>
    <source>
        <strain evidence="4">JCM 19173</strain>
    </source>
</reference>
<dbReference type="EMBL" id="BMPE01000002">
    <property type="protein sequence ID" value="GGK95696.1"/>
    <property type="molecule type" value="Genomic_DNA"/>
</dbReference>
<dbReference type="RefSeq" id="WP_189068163.1">
    <property type="nucleotide sequence ID" value="NZ_BMPE01000002.1"/>
</dbReference>
<dbReference type="InterPro" id="IPR018247">
    <property type="entry name" value="EF_Hand_1_Ca_BS"/>
</dbReference>
<dbReference type="Proteomes" id="UP000604341">
    <property type="component" value="Unassembled WGS sequence"/>
</dbReference>
<evidence type="ECO:0000313" key="3">
    <source>
        <dbReference type="EMBL" id="GGK95696.1"/>
    </source>
</evidence>
<sequence>MNVQLSTLASAALLVLVTACGGPQPAPQPSPSPDPAPGGSVPAQVQGEWQAGEASPIGYYDPSTGAWQGATGSSFIMKVYANGTYAYTGLLAVGSGSCQSRILSTERGTAAFSGDLMTFTPLEGEVQSTVCGGPVQHAPVTPTVRRWALSVDDYGKEALFTQLQDTPGTTAFYRTDRPGQTFPKIGISGRVNAPEGRSAAGTLVVACYAEDPNCASPATKIQPVTVSGTFSFPALEDRPYTLNAIQDTNGNGKVDSGDLVDVYSTTDAPGPRPSIRPPTQNVSVDLVNVN</sequence>
<evidence type="ECO:0000256" key="2">
    <source>
        <dbReference type="SAM" id="SignalP"/>
    </source>
</evidence>
<organism evidence="3 4">
    <name type="scientific">Deinococcus radiotolerans</name>
    <dbReference type="NCBI Taxonomy" id="1309407"/>
    <lineage>
        <taxon>Bacteria</taxon>
        <taxon>Thermotogati</taxon>
        <taxon>Deinococcota</taxon>
        <taxon>Deinococci</taxon>
        <taxon>Deinococcales</taxon>
        <taxon>Deinococcaceae</taxon>
        <taxon>Deinococcus</taxon>
    </lineage>
</organism>
<feature type="chain" id="PRO_5046691481" description="EF-hand domain-containing protein" evidence="2">
    <location>
        <begin position="22"/>
        <end position="290"/>
    </location>
</feature>
<gene>
    <name evidence="3" type="ORF">GCM10010844_12710</name>
</gene>
<protein>
    <recommendedName>
        <fullName evidence="5">EF-hand domain-containing protein</fullName>
    </recommendedName>
</protein>
<keyword evidence="4" id="KW-1185">Reference proteome</keyword>